<keyword evidence="2" id="KW-1185">Reference proteome</keyword>
<name>A0A3N4HLF9_ASCIM</name>
<dbReference type="OrthoDB" id="2443892at2759"/>
<protein>
    <submittedName>
        <fullName evidence="1">Uncharacterized protein</fullName>
    </submittedName>
</protein>
<accession>A0A3N4HLF9</accession>
<dbReference type="AlphaFoldDB" id="A0A3N4HLF9"/>
<sequence length="110" mass="13528">MKAANWKRFVFHQSPIYFRKYLPKEHYDAWMNLVDGIRLATRRTLDLDEVDQVRERFFQFVDYYERTFYRYDADRVSACLPTIHQLRHVHEAILICGPMFVYAQWSMERV</sequence>
<dbReference type="EMBL" id="ML119783">
    <property type="protein sequence ID" value="RPA74662.1"/>
    <property type="molecule type" value="Genomic_DNA"/>
</dbReference>
<reference evidence="1 2" key="1">
    <citation type="journal article" date="2018" name="Nat. Ecol. Evol.">
        <title>Pezizomycetes genomes reveal the molecular basis of ectomycorrhizal truffle lifestyle.</title>
        <authorList>
            <person name="Murat C."/>
            <person name="Payen T."/>
            <person name="Noel B."/>
            <person name="Kuo A."/>
            <person name="Morin E."/>
            <person name="Chen J."/>
            <person name="Kohler A."/>
            <person name="Krizsan K."/>
            <person name="Balestrini R."/>
            <person name="Da Silva C."/>
            <person name="Montanini B."/>
            <person name="Hainaut M."/>
            <person name="Levati E."/>
            <person name="Barry K.W."/>
            <person name="Belfiori B."/>
            <person name="Cichocki N."/>
            <person name="Clum A."/>
            <person name="Dockter R.B."/>
            <person name="Fauchery L."/>
            <person name="Guy J."/>
            <person name="Iotti M."/>
            <person name="Le Tacon F."/>
            <person name="Lindquist E.A."/>
            <person name="Lipzen A."/>
            <person name="Malagnac F."/>
            <person name="Mello A."/>
            <person name="Molinier V."/>
            <person name="Miyauchi S."/>
            <person name="Poulain J."/>
            <person name="Riccioni C."/>
            <person name="Rubini A."/>
            <person name="Sitrit Y."/>
            <person name="Splivallo R."/>
            <person name="Traeger S."/>
            <person name="Wang M."/>
            <person name="Zifcakova L."/>
            <person name="Wipf D."/>
            <person name="Zambonelli A."/>
            <person name="Paolocci F."/>
            <person name="Nowrousian M."/>
            <person name="Ottonello S."/>
            <person name="Baldrian P."/>
            <person name="Spatafora J.W."/>
            <person name="Henrissat B."/>
            <person name="Nagy L.G."/>
            <person name="Aury J.M."/>
            <person name="Wincker P."/>
            <person name="Grigoriev I.V."/>
            <person name="Bonfante P."/>
            <person name="Martin F.M."/>
        </authorList>
    </citation>
    <scope>NUCLEOTIDE SEQUENCE [LARGE SCALE GENOMIC DNA]</scope>
    <source>
        <strain evidence="1 2">RN42</strain>
    </source>
</reference>
<gene>
    <name evidence="1" type="ORF">BJ508DRAFT_215155</name>
</gene>
<evidence type="ECO:0000313" key="2">
    <source>
        <dbReference type="Proteomes" id="UP000275078"/>
    </source>
</evidence>
<dbReference type="Proteomes" id="UP000275078">
    <property type="component" value="Unassembled WGS sequence"/>
</dbReference>
<organism evidence="1 2">
    <name type="scientific">Ascobolus immersus RN42</name>
    <dbReference type="NCBI Taxonomy" id="1160509"/>
    <lineage>
        <taxon>Eukaryota</taxon>
        <taxon>Fungi</taxon>
        <taxon>Dikarya</taxon>
        <taxon>Ascomycota</taxon>
        <taxon>Pezizomycotina</taxon>
        <taxon>Pezizomycetes</taxon>
        <taxon>Pezizales</taxon>
        <taxon>Ascobolaceae</taxon>
        <taxon>Ascobolus</taxon>
    </lineage>
</organism>
<feature type="non-terminal residue" evidence="1">
    <location>
        <position position="110"/>
    </location>
</feature>
<evidence type="ECO:0000313" key="1">
    <source>
        <dbReference type="EMBL" id="RPA74662.1"/>
    </source>
</evidence>
<proteinExistence type="predicted"/>
<dbReference type="STRING" id="1160509.A0A3N4HLF9"/>